<keyword evidence="1" id="KW-0489">Methyltransferase</keyword>
<dbReference type="Gene3D" id="2.170.270.10">
    <property type="entry name" value="SET domain"/>
    <property type="match status" value="2"/>
</dbReference>
<dbReference type="Pfam" id="PF00856">
    <property type="entry name" value="SET"/>
    <property type="match status" value="1"/>
</dbReference>
<accession>A0A485LII9</accession>
<evidence type="ECO:0000256" key="8">
    <source>
        <dbReference type="SAM" id="MobiDB-lite"/>
    </source>
</evidence>
<keyword evidence="2" id="KW-0808">Transferase</keyword>
<evidence type="ECO:0000313" key="13">
    <source>
        <dbReference type="Proteomes" id="UP000332933"/>
    </source>
</evidence>
<evidence type="ECO:0000256" key="3">
    <source>
        <dbReference type="ARBA" id="ARBA00022691"/>
    </source>
</evidence>
<feature type="region of interest" description="Disordered" evidence="8">
    <location>
        <begin position="200"/>
        <end position="220"/>
    </location>
</feature>
<dbReference type="Pfam" id="PF01753">
    <property type="entry name" value="zf-MYND"/>
    <property type="match status" value="1"/>
</dbReference>
<dbReference type="Gene3D" id="1.25.40.10">
    <property type="entry name" value="Tetratricopeptide repeat domain"/>
    <property type="match status" value="2"/>
</dbReference>
<dbReference type="Gene3D" id="6.10.140.2220">
    <property type="match status" value="1"/>
</dbReference>
<dbReference type="GO" id="GO:0008168">
    <property type="term" value="F:methyltransferase activity"/>
    <property type="evidence" value="ECO:0007669"/>
    <property type="project" value="UniProtKB-KW"/>
</dbReference>
<evidence type="ECO:0000256" key="7">
    <source>
        <dbReference type="PROSITE-ProRule" id="PRU00134"/>
    </source>
</evidence>
<evidence type="ECO:0000256" key="2">
    <source>
        <dbReference type="ARBA" id="ARBA00022679"/>
    </source>
</evidence>
<evidence type="ECO:0000256" key="6">
    <source>
        <dbReference type="ARBA" id="ARBA00022833"/>
    </source>
</evidence>
<dbReference type="PROSITE" id="PS01360">
    <property type="entry name" value="ZF_MYND_1"/>
    <property type="match status" value="1"/>
</dbReference>
<keyword evidence="5 7" id="KW-0863">Zinc-finger</keyword>
<dbReference type="EMBL" id="CAADRA010007007">
    <property type="protein sequence ID" value="VFT98249.1"/>
    <property type="molecule type" value="Genomic_DNA"/>
</dbReference>
<evidence type="ECO:0000256" key="1">
    <source>
        <dbReference type="ARBA" id="ARBA00022603"/>
    </source>
</evidence>
<dbReference type="EMBL" id="VJMH01006981">
    <property type="protein sequence ID" value="KAF0686632.1"/>
    <property type="molecule type" value="Genomic_DNA"/>
</dbReference>
<dbReference type="GO" id="GO:0008270">
    <property type="term" value="F:zinc ion binding"/>
    <property type="evidence" value="ECO:0007669"/>
    <property type="project" value="UniProtKB-KW"/>
</dbReference>
<organism evidence="12 13">
    <name type="scientific">Aphanomyces stellatus</name>
    <dbReference type="NCBI Taxonomy" id="120398"/>
    <lineage>
        <taxon>Eukaryota</taxon>
        <taxon>Sar</taxon>
        <taxon>Stramenopiles</taxon>
        <taxon>Oomycota</taxon>
        <taxon>Saprolegniomycetes</taxon>
        <taxon>Saprolegniales</taxon>
        <taxon>Verrucalvaceae</taxon>
        <taxon>Aphanomyces</taxon>
    </lineage>
</organism>
<dbReference type="OrthoDB" id="62495at2759"/>
<evidence type="ECO:0000313" key="11">
    <source>
        <dbReference type="EMBL" id="KAF0686632.1"/>
    </source>
</evidence>
<sequence>MLETIVGTACALLPPTHVSEMEARFASTTDRDTVAPSLLAHTFALLSESSAQEKILAHAAAHTDDDDVSSEEWKERGNAHFQVEAFDNAIASFTNGLRGLVVDSPATALLQAVLFTNRCAAWQAKKQWRFAFEDATRAIAACPTYAKGWFRRGKILEACLVDDADIAQTLYLEMPGEDPRGDISTTIARDLRVVQGLVDGTMPPPPPLPTPTRHASTRPTVDFSHPHVVVQTTTTMGRSLQATDAIAAGTVLLTETPLAHAVDPATQYCAHCAKRTPNPVPCDHCAHDMYCGAACRAAAWDDHHRHECGLQLPVHEALGRVYFRLLNLERFPPPLTRNADDADAGDGVVRAWDERGDAVVLNALLHSPPIRLWLPPHVTDARSLVASQCTLALCDDASMPRGLVRLQPWPNNRVDVWCFFLPSVPPPSIAQQTAWLHALRQRLHPRHHVVVLHTNMDATAAASRAAGFAPRGDHEFVATDGDDASLTISAALQSQANALSPHALARVVVAAAAYAVADPWRPFLHDDATTLPRLFLAMCQLPTNVLAITTTTVDDGSVDAKSRATDDVVQRRVGVGVYPATAMINHSCVPNSFVRFDGATLSVVASRMLAPGDDVLISYGPHAAKMDAATRQAILRDQYLFACACAACRHVDGPASSPSLSTTQFLKRTRLAEAHILDRLTSSHKLHEVQALAEALLADRLHTLDADDVLVGRAFDLLAQLAAVQGQFWQAYQHCARSIAVLETKYAPVDAELGHEYFKAAQLLWNADRHDLVAPMLAKARASLVLHLPPDDPTLVDMDALGAMLHAPP</sequence>
<reference evidence="11" key="2">
    <citation type="submission" date="2019-06" db="EMBL/GenBank/DDBJ databases">
        <title>Genomics analysis of Aphanomyces spp. identifies a new class of oomycete effector associated with host adaptation.</title>
        <authorList>
            <person name="Gaulin E."/>
        </authorList>
    </citation>
    <scope>NUCLEOTIDE SEQUENCE</scope>
    <source>
        <strain evidence="11">CBS 578.67</strain>
    </source>
</reference>
<dbReference type="SUPFAM" id="SSF82199">
    <property type="entry name" value="SET domain"/>
    <property type="match status" value="2"/>
</dbReference>
<dbReference type="Proteomes" id="UP000332933">
    <property type="component" value="Unassembled WGS sequence"/>
</dbReference>
<dbReference type="PROSITE" id="PS50865">
    <property type="entry name" value="ZF_MYND_2"/>
    <property type="match status" value="1"/>
</dbReference>
<dbReference type="PROSITE" id="PS50280">
    <property type="entry name" value="SET"/>
    <property type="match status" value="1"/>
</dbReference>
<dbReference type="InterPro" id="IPR011990">
    <property type="entry name" value="TPR-like_helical_dom_sf"/>
</dbReference>
<evidence type="ECO:0000259" key="9">
    <source>
        <dbReference type="PROSITE" id="PS50280"/>
    </source>
</evidence>
<dbReference type="InterPro" id="IPR002893">
    <property type="entry name" value="Znf_MYND"/>
</dbReference>
<keyword evidence="13" id="KW-1185">Reference proteome</keyword>
<dbReference type="InterPro" id="IPR052097">
    <property type="entry name" value="SET-MYND_domain_protein"/>
</dbReference>
<keyword evidence="4" id="KW-0479">Metal-binding</keyword>
<evidence type="ECO:0000256" key="5">
    <source>
        <dbReference type="ARBA" id="ARBA00022771"/>
    </source>
</evidence>
<protein>
    <submittedName>
        <fullName evidence="12">Aste57867_21579 protein</fullName>
    </submittedName>
</protein>
<name>A0A485LII9_9STRA</name>
<dbReference type="GO" id="GO:0032259">
    <property type="term" value="P:methylation"/>
    <property type="evidence" value="ECO:0007669"/>
    <property type="project" value="UniProtKB-KW"/>
</dbReference>
<keyword evidence="6" id="KW-0862">Zinc</keyword>
<feature type="domain" description="SET" evidence="9">
    <location>
        <begin position="226"/>
        <end position="620"/>
    </location>
</feature>
<dbReference type="GO" id="GO:0042826">
    <property type="term" value="F:histone deacetylase binding"/>
    <property type="evidence" value="ECO:0007669"/>
    <property type="project" value="TreeGrafter"/>
</dbReference>
<evidence type="ECO:0000313" key="12">
    <source>
        <dbReference type="EMBL" id="VFT98249.1"/>
    </source>
</evidence>
<dbReference type="AlphaFoldDB" id="A0A485LII9"/>
<dbReference type="InterPro" id="IPR001214">
    <property type="entry name" value="SET_dom"/>
</dbReference>
<keyword evidence="3" id="KW-0949">S-adenosyl-L-methionine</keyword>
<gene>
    <name evidence="12" type="primary">Aste57867_21579</name>
    <name evidence="11" type="ORF">As57867_021510</name>
    <name evidence="12" type="ORF">ASTE57867_21579</name>
</gene>
<proteinExistence type="predicted"/>
<dbReference type="GO" id="GO:0005737">
    <property type="term" value="C:cytoplasm"/>
    <property type="evidence" value="ECO:0007669"/>
    <property type="project" value="TreeGrafter"/>
</dbReference>
<evidence type="ECO:0000256" key="4">
    <source>
        <dbReference type="ARBA" id="ARBA00022723"/>
    </source>
</evidence>
<dbReference type="SUPFAM" id="SSF48452">
    <property type="entry name" value="TPR-like"/>
    <property type="match status" value="1"/>
</dbReference>
<dbReference type="GO" id="GO:0005634">
    <property type="term" value="C:nucleus"/>
    <property type="evidence" value="ECO:0007669"/>
    <property type="project" value="TreeGrafter"/>
</dbReference>
<dbReference type="PANTHER" id="PTHR46165:SF2">
    <property type="entry name" value="SET AND MYND DOMAIN-CONTAINING PROTEIN 4"/>
    <property type="match status" value="1"/>
</dbReference>
<reference evidence="12 13" key="1">
    <citation type="submission" date="2019-03" db="EMBL/GenBank/DDBJ databases">
        <authorList>
            <person name="Gaulin E."/>
            <person name="Dumas B."/>
        </authorList>
    </citation>
    <scope>NUCLEOTIDE SEQUENCE [LARGE SCALE GENOMIC DNA]</scope>
    <source>
        <strain evidence="12">CBS 568.67</strain>
    </source>
</reference>
<evidence type="ECO:0000259" key="10">
    <source>
        <dbReference type="PROSITE" id="PS50865"/>
    </source>
</evidence>
<dbReference type="PANTHER" id="PTHR46165">
    <property type="entry name" value="SET AND MYND DOMAIN-CONTAINING PROTEIN 4"/>
    <property type="match status" value="1"/>
</dbReference>
<dbReference type="InterPro" id="IPR046341">
    <property type="entry name" value="SET_dom_sf"/>
</dbReference>
<dbReference type="SUPFAM" id="SSF144232">
    <property type="entry name" value="HIT/MYND zinc finger-like"/>
    <property type="match status" value="1"/>
</dbReference>
<feature type="domain" description="MYND-type" evidence="10">
    <location>
        <begin position="269"/>
        <end position="308"/>
    </location>
</feature>